<comment type="caution">
    <text evidence="10">The sequence shown here is derived from an EMBL/GenBank/DDBJ whole genome shotgun (WGS) entry which is preliminary data.</text>
</comment>
<dbReference type="PRINTS" id="PR00344">
    <property type="entry name" value="BCTRLSENSOR"/>
</dbReference>
<dbReference type="Proteomes" id="UP000031433">
    <property type="component" value="Unassembled WGS sequence"/>
</dbReference>
<accession>A0A0C1QZP6</accession>
<dbReference type="InterPro" id="IPR003661">
    <property type="entry name" value="HisK_dim/P_dom"/>
</dbReference>
<dbReference type="Pfam" id="PF08447">
    <property type="entry name" value="PAS_3"/>
    <property type="match status" value="1"/>
</dbReference>
<evidence type="ECO:0000259" key="7">
    <source>
        <dbReference type="PROSITE" id="PS50109"/>
    </source>
</evidence>
<dbReference type="SMART" id="SM00387">
    <property type="entry name" value="HATPase_c"/>
    <property type="match status" value="1"/>
</dbReference>
<dbReference type="SMART" id="SM00091">
    <property type="entry name" value="PAS"/>
    <property type="match status" value="1"/>
</dbReference>
<dbReference type="InterPro" id="IPR000700">
    <property type="entry name" value="PAS-assoc_C"/>
</dbReference>
<organism evidence="10 11">
    <name type="scientific">Geobacter soli</name>
    <dbReference type="NCBI Taxonomy" id="1510391"/>
    <lineage>
        <taxon>Bacteria</taxon>
        <taxon>Pseudomonadati</taxon>
        <taxon>Thermodesulfobacteriota</taxon>
        <taxon>Desulfuromonadia</taxon>
        <taxon>Geobacterales</taxon>
        <taxon>Geobacteraceae</taxon>
        <taxon>Geobacter</taxon>
    </lineage>
</organism>
<dbReference type="InterPro" id="IPR050351">
    <property type="entry name" value="BphY/WalK/GraS-like"/>
</dbReference>
<dbReference type="GO" id="GO:0000155">
    <property type="term" value="F:phosphorelay sensor kinase activity"/>
    <property type="evidence" value="ECO:0007669"/>
    <property type="project" value="InterPro"/>
</dbReference>
<dbReference type="PROSITE" id="PS50113">
    <property type="entry name" value="PAC"/>
    <property type="match status" value="1"/>
</dbReference>
<dbReference type="PROSITE" id="PS50112">
    <property type="entry name" value="PAS"/>
    <property type="match status" value="1"/>
</dbReference>
<dbReference type="FunFam" id="1.10.287.130:FF:000140">
    <property type="entry name" value="Sensor histidine kinase, PAS and GAF domain-containing"/>
    <property type="match status" value="1"/>
</dbReference>
<dbReference type="InterPro" id="IPR005467">
    <property type="entry name" value="His_kinase_dom"/>
</dbReference>
<dbReference type="InterPro" id="IPR013655">
    <property type="entry name" value="PAS_fold_3"/>
</dbReference>
<dbReference type="InterPro" id="IPR036890">
    <property type="entry name" value="HATPase_C_sf"/>
</dbReference>
<dbReference type="FunFam" id="3.30.565.10:FF:000006">
    <property type="entry name" value="Sensor histidine kinase WalK"/>
    <property type="match status" value="1"/>
</dbReference>
<dbReference type="SUPFAM" id="SSF55785">
    <property type="entry name" value="PYP-like sensor domain (PAS domain)"/>
    <property type="match status" value="1"/>
</dbReference>
<evidence type="ECO:0000256" key="1">
    <source>
        <dbReference type="ARBA" id="ARBA00000085"/>
    </source>
</evidence>
<dbReference type="GO" id="GO:0007234">
    <property type="term" value="P:osmosensory signaling via phosphorelay pathway"/>
    <property type="evidence" value="ECO:0007669"/>
    <property type="project" value="TreeGrafter"/>
</dbReference>
<dbReference type="RefSeq" id="WP_039647455.1">
    <property type="nucleotide sequence ID" value="NZ_JXBL01000001.1"/>
</dbReference>
<dbReference type="Pfam" id="PF13185">
    <property type="entry name" value="GAF_2"/>
    <property type="match status" value="1"/>
</dbReference>
<keyword evidence="4" id="KW-0808">Transferase</keyword>
<evidence type="ECO:0000313" key="11">
    <source>
        <dbReference type="Proteomes" id="UP000031433"/>
    </source>
</evidence>
<evidence type="ECO:0000256" key="4">
    <source>
        <dbReference type="ARBA" id="ARBA00022679"/>
    </source>
</evidence>
<keyword evidence="5 10" id="KW-0418">Kinase</keyword>
<comment type="catalytic activity">
    <reaction evidence="1">
        <text>ATP + protein L-histidine = ADP + protein N-phospho-L-histidine.</text>
        <dbReference type="EC" id="2.7.13.3"/>
    </reaction>
</comment>
<dbReference type="FunFam" id="3.30.450.20:FF:000099">
    <property type="entry name" value="Sensory box sensor histidine kinase"/>
    <property type="match status" value="1"/>
</dbReference>
<name>A0A0C1QZP6_9BACT</name>
<dbReference type="SMART" id="SM00086">
    <property type="entry name" value="PAC"/>
    <property type="match status" value="1"/>
</dbReference>
<feature type="domain" description="PAS" evidence="8">
    <location>
        <begin position="3"/>
        <end position="75"/>
    </location>
</feature>
<dbReference type="SMART" id="SM00388">
    <property type="entry name" value="HisKA"/>
    <property type="match status" value="1"/>
</dbReference>
<dbReference type="EC" id="2.7.13.3" evidence="2"/>
<dbReference type="Gene3D" id="3.30.565.10">
    <property type="entry name" value="Histidine kinase-like ATPase, C-terminal domain"/>
    <property type="match status" value="1"/>
</dbReference>
<dbReference type="SMART" id="SM00065">
    <property type="entry name" value="GAF"/>
    <property type="match status" value="1"/>
</dbReference>
<dbReference type="EMBL" id="JXBL01000001">
    <property type="protein sequence ID" value="KIE43721.1"/>
    <property type="molecule type" value="Genomic_DNA"/>
</dbReference>
<dbReference type="PANTHER" id="PTHR42878">
    <property type="entry name" value="TWO-COMPONENT HISTIDINE KINASE"/>
    <property type="match status" value="1"/>
</dbReference>
<keyword evidence="3" id="KW-0597">Phosphoprotein</keyword>
<dbReference type="InterPro" id="IPR003594">
    <property type="entry name" value="HATPase_dom"/>
</dbReference>
<dbReference type="PANTHER" id="PTHR42878:SF15">
    <property type="entry name" value="BACTERIOPHYTOCHROME"/>
    <property type="match status" value="1"/>
</dbReference>
<evidence type="ECO:0000256" key="5">
    <source>
        <dbReference type="ARBA" id="ARBA00022777"/>
    </source>
</evidence>
<keyword evidence="6" id="KW-0472">Membrane</keyword>
<reference evidence="10 11" key="1">
    <citation type="submission" date="2015-01" db="EMBL/GenBank/DDBJ databases">
        <title>Genome sequence of the anaerobic bacterium Geobacter soli GSS01, a dissimilatory Fe(III) reducer from soil.</title>
        <authorList>
            <person name="Yang G."/>
            <person name="Zhou S."/>
        </authorList>
    </citation>
    <scope>NUCLEOTIDE SEQUENCE [LARGE SCALE GENOMIC DNA]</scope>
    <source>
        <strain evidence="10 11">GSS01</strain>
    </source>
</reference>
<dbReference type="CDD" id="cd00130">
    <property type="entry name" value="PAS"/>
    <property type="match status" value="1"/>
</dbReference>
<evidence type="ECO:0000256" key="2">
    <source>
        <dbReference type="ARBA" id="ARBA00012438"/>
    </source>
</evidence>
<gene>
    <name evidence="10" type="ORF">SE37_14340</name>
</gene>
<dbReference type="GO" id="GO:0030295">
    <property type="term" value="F:protein kinase activator activity"/>
    <property type="evidence" value="ECO:0007669"/>
    <property type="project" value="TreeGrafter"/>
</dbReference>
<dbReference type="InterPro" id="IPR035965">
    <property type="entry name" value="PAS-like_dom_sf"/>
</dbReference>
<feature type="domain" description="Histidine kinase" evidence="7">
    <location>
        <begin position="316"/>
        <end position="530"/>
    </location>
</feature>
<dbReference type="SUPFAM" id="SSF55874">
    <property type="entry name" value="ATPase domain of HSP90 chaperone/DNA topoisomerase II/histidine kinase"/>
    <property type="match status" value="1"/>
</dbReference>
<dbReference type="AlphaFoldDB" id="A0A0C1QZP6"/>
<dbReference type="GO" id="GO:0016020">
    <property type="term" value="C:membrane"/>
    <property type="evidence" value="ECO:0007669"/>
    <property type="project" value="UniProtKB-SubCell"/>
</dbReference>
<protein>
    <recommendedName>
        <fullName evidence="2">histidine kinase</fullName>
        <ecNumber evidence="2">2.7.13.3</ecNumber>
    </recommendedName>
</protein>
<proteinExistence type="predicted"/>
<dbReference type="InterPro" id="IPR003018">
    <property type="entry name" value="GAF"/>
</dbReference>
<dbReference type="InterPro" id="IPR036097">
    <property type="entry name" value="HisK_dim/P_sf"/>
</dbReference>
<dbReference type="SUPFAM" id="SSF47384">
    <property type="entry name" value="Homodimeric domain of signal transducing histidine kinase"/>
    <property type="match status" value="1"/>
</dbReference>
<dbReference type="PROSITE" id="PS50109">
    <property type="entry name" value="HIS_KIN"/>
    <property type="match status" value="1"/>
</dbReference>
<dbReference type="CDD" id="cd00082">
    <property type="entry name" value="HisKA"/>
    <property type="match status" value="1"/>
</dbReference>
<evidence type="ECO:0000259" key="8">
    <source>
        <dbReference type="PROSITE" id="PS50112"/>
    </source>
</evidence>
<dbReference type="InterPro" id="IPR000014">
    <property type="entry name" value="PAS"/>
</dbReference>
<dbReference type="Gene3D" id="3.30.450.40">
    <property type="match status" value="1"/>
</dbReference>
<evidence type="ECO:0000259" key="9">
    <source>
        <dbReference type="PROSITE" id="PS50113"/>
    </source>
</evidence>
<feature type="domain" description="PAC" evidence="9">
    <location>
        <begin position="79"/>
        <end position="131"/>
    </location>
</feature>
<dbReference type="GO" id="GO:0000156">
    <property type="term" value="F:phosphorelay response regulator activity"/>
    <property type="evidence" value="ECO:0007669"/>
    <property type="project" value="TreeGrafter"/>
</dbReference>
<dbReference type="InterPro" id="IPR004358">
    <property type="entry name" value="Sig_transdc_His_kin-like_C"/>
</dbReference>
<evidence type="ECO:0000313" key="10">
    <source>
        <dbReference type="EMBL" id="KIE43721.1"/>
    </source>
</evidence>
<keyword evidence="11" id="KW-1185">Reference proteome</keyword>
<dbReference type="SUPFAM" id="SSF55781">
    <property type="entry name" value="GAF domain-like"/>
    <property type="match status" value="1"/>
</dbReference>
<dbReference type="NCBIfam" id="TIGR00229">
    <property type="entry name" value="sensory_box"/>
    <property type="match status" value="1"/>
</dbReference>
<evidence type="ECO:0000256" key="3">
    <source>
        <dbReference type="ARBA" id="ARBA00022553"/>
    </source>
</evidence>
<sequence>MENEHICRLLLDFAADWEFWLDPEGVCRYVSPACERITGHRPDEFMNDSGLLRRIVHPDDRKLVEDHLAGALANRAGVCPIDFRIINRDGEVRWISHHCQPVHDGSGTFLGRRGSNRDITDRMAAQEENRRLGGLMERLVRVVQELSRARSLDEITAVVRTAARELVNADGATFVLRENGNCFYADEDAIAPLWKGLRFPLEHCISGWVMLNRQAAVIEDIYQDERIPVEAYRPTFVQSLAMVPIRGEDPIGAIGTYWARRHRPSDQEISVIQALADTTSVAMENVRVYADLEQRVRERTEALETANRELEAFGFSVSHDLRGPLRRLDGYSRILYEDYADRLEGAGRDILIRMIRLATQMEQLIDDLLRFSRSVKGEAVREAVNLSRLARSIARELSDGEPGRTVEFIIADGLTAEGDPGLLRAALENLMRNAWKYTAPKENAVIEFGRCEGEEERFYFIRDNGVGFDMVHKDKLFEPFERLHDARTFEGTGIGLATVKRIIDRYGGRIWAEGTPGAGATFYFTLPEPGGES</sequence>
<dbReference type="Gene3D" id="3.30.450.20">
    <property type="entry name" value="PAS domain"/>
    <property type="match status" value="1"/>
</dbReference>
<dbReference type="Pfam" id="PF00512">
    <property type="entry name" value="HisKA"/>
    <property type="match status" value="1"/>
</dbReference>
<dbReference type="InterPro" id="IPR001610">
    <property type="entry name" value="PAC"/>
</dbReference>
<dbReference type="Pfam" id="PF02518">
    <property type="entry name" value="HATPase_c"/>
    <property type="match status" value="1"/>
</dbReference>
<dbReference type="InterPro" id="IPR029016">
    <property type="entry name" value="GAF-like_dom_sf"/>
</dbReference>
<dbReference type="Gene3D" id="1.10.287.130">
    <property type="match status" value="1"/>
</dbReference>
<evidence type="ECO:0000256" key="6">
    <source>
        <dbReference type="ARBA" id="ARBA00023136"/>
    </source>
</evidence>